<feature type="compositionally biased region" description="Polar residues" evidence="1">
    <location>
        <begin position="158"/>
        <end position="171"/>
    </location>
</feature>
<name>A0A9K3KD83_9STRA</name>
<keyword evidence="3" id="KW-1185">Reference proteome</keyword>
<evidence type="ECO:0000313" key="3">
    <source>
        <dbReference type="Proteomes" id="UP000693970"/>
    </source>
</evidence>
<feature type="compositionally biased region" description="Basic and acidic residues" evidence="1">
    <location>
        <begin position="1"/>
        <end position="30"/>
    </location>
</feature>
<reference evidence="2" key="1">
    <citation type="journal article" date="2021" name="Sci. Rep.">
        <title>Diploid genomic architecture of Nitzschia inconspicua, an elite biomass production diatom.</title>
        <authorList>
            <person name="Oliver A."/>
            <person name="Podell S."/>
            <person name="Pinowska A."/>
            <person name="Traller J.C."/>
            <person name="Smith S.R."/>
            <person name="McClure R."/>
            <person name="Beliaev A."/>
            <person name="Bohutskyi P."/>
            <person name="Hill E.A."/>
            <person name="Rabines A."/>
            <person name="Zheng H."/>
            <person name="Allen L.Z."/>
            <person name="Kuo A."/>
            <person name="Grigoriev I.V."/>
            <person name="Allen A.E."/>
            <person name="Hazlebeck D."/>
            <person name="Allen E.E."/>
        </authorList>
    </citation>
    <scope>NUCLEOTIDE SEQUENCE</scope>
    <source>
        <strain evidence="2">Hildebrandi</strain>
    </source>
</reference>
<feature type="region of interest" description="Disordered" evidence="1">
    <location>
        <begin position="1"/>
        <end position="37"/>
    </location>
</feature>
<evidence type="ECO:0000313" key="2">
    <source>
        <dbReference type="EMBL" id="KAG7341139.1"/>
    </source>
</evidence>
<reference evidence="2" key="2">
    <citation type="submission" date="2021-04" db="EMBL/GenBank/DDBJ databases">
        <authorList>
            <person name="Podell S."/>
        </authorList>
    </citation>
    <scope>NUCLEOTIDE SEQUENCE</scope>
    <source>
        <strain evidence="2">Hildebrandi</strain>
    </source>
</reference>
<proteinExistence type="predicted"/>
<dbReference type="AlphaFoldDB" id="A0A9K3KD83"/>
<gene>
    <name evidence="2" type="ORF">IV203_023090</name>
</gene>
<accession>A0A9K3KD83</accession>
<evidence type="ECO:0000256" key="1">
    <source>
        <dbReference type="SAM" id="MobiDB-lite"/>
    </source>
</evidence>
<sequence>MNRSMDEGGRVVDLARGKTKNLRKDQKETHSGPVNDGSKSLKGINTFNLAVAASTETGLVFPNAAIGILFEFECQVLGRTFIPAMQSTTSQQYMLVSVSISSFIASRKAARWGPFITSFRRGKNTGLGPIECHQNTVVEARELKGAVGILEISARRTTNTLRPQQGNSRRISLSGASGGGSGAGGGGPGAGGGGSGAGGGYLWNKANP</sequence>
<organism evidence="2 3">
    <name type="scientific">Nitzschia inconspicua</name>
    <dbReference type="NCBI Taxonomy" id="303405"/>
    <lineage>
        <taxon>Eukaryota</taxon>
        <taxon>Sar</taxon>
        <taxon>Stramenopiles</taxon>
        <taxon>Ochrophyta</taxon>
        <taxon>Bacillariophyta</taxon>
        <taxon>Bacillariophyceae</taxon>
        <taxon>Bacillariophycidae</taxon>
        <taxon>Bacillariales</taxon>
        <taxon>Bacillariaceae</taxon>
        <taxon>Nitzschia</taxon>
    </lineage>
</organism>
<feature type="compositionally biased region" description="Gly residues" evidence="1">
    <location>
        <begin position="176"/>
        <end position="201"/>
    </location>
</feature>
<dbReference type="Proteomes" id="UP000693970">
    <property type="component" value="Unassembled WGS sequence"/>
</dbReference>
<comment type="caution">
    <text evidence="2">The sequence shown here is derived from an EMBL/GenBank/DDBJ whole genome shotgun (WGS) entry which is preliminary data.</text>
</comment>
<feature type="region of interest" description="Disordered" evidence="1">
    <location>
        <begin position="158"/>
        <end position="208"/>
    </location>
</feature>
<protein>
    <submittedName>
        <fullName evidence="2">Uncharacterized protein</fullName>
    </submittedName>
</protein>
<dbReference type="EMBL" id="JAGRRH010000026">
    <property type="protein sequence ID" value="KAG7341139.1"/>
    <property type="molecule type" value="Genomic_DNA"/>
</dbReference>